<dbReference type="Gene3D" id="3.40.630.30">
    <property type="match status" value="1"/>
</dbReference>
<keyword evidence="3" id="KW-1185">Reference proteome</keyword>
<dbReference type="InterPro" id="IPR052564">
    <property type="entry name" value="N-acetyltrans/Recomb-assoc"/>
</dbReference>
<dbReference type="PANTHER" id="PTHR43451:SF1">
    <property type="entry name" value="ACETYLTRANSFERASE"/>
    <property type="match status" value="1"/>
</dbReference>
<dbReference type="PROSITE" id="PS51186">
    <property type="entry name" value="GNAT"/>
    <property type="match status" value="1"/>
</dbReference>
<reference evidence="2" key="1">
    <citation type="submission" date="2022-03" db="EMBL/GenBank/DDBJ databases">
        <title>Draft genome sequence of Aduncisulcus paluster, a free-living microaerophilic Fornicata.</title>
        <authorList>
            <person name="Yuyama I."/>
            <person name="Kume K."/>
            <person name="Tamura T."/>
            <person name="Inagaki Y."/>
            <person name="Hashimoto T."/>
        </authorList>
    </citation>
    <scope>NUCLEOTIDE SEQUENCE</scope>
    <source>
        <strain evidence="2">NY0171</strain>
    </source>
</reference>
<dbReference type="InterPro" id="IPR000182">
    <property type="entry name" value="GNAT_dom"/>
</dbReference>
<gene>
    <name evidence="2" type="ORF">ADUPG1_010522</name>
</gene>
<sequence length="154" mass="18278">MKIELKEFCRGDEYDISRLIKTVYDEFVAPDYSDHGNAFFYAWIKPTDILKRQKARNTWLAYCDDKIVGVIEIRDDHHISLLFVDKEYHRQGIARSLFYKALKECKERDPELKEFSVNASPFSIPIYEKLGFERTKSEIQEQNGLKFLPMIMKL</sequence>
<accession>A0ABQ5JUN2</accession>
<feature type="domain" description="N-acetyltransferase" evidence="1">
    <location>
        <begin position="3"/>
        <end position="154"/>
    </location>
</feature>
<dbReference type="PANTHER" id="PTHR43451">
    <property type="entry name" value="ACETYLTRANSFERASE (GNAT) FAMILY PROTEIN"/>
    <property type="match status" value="1"/>
</dbReference>
<protein>
    <submittedName>
        <fullName evidence="2">GNAT family N-acetyltransferase</fullName>
    </submittedName>
</protein>
<name>A0ABQ5JUN2_9EUKA</name>
<evidence type="ECO:0000313" key="2">
    <source>
        <dbReference type="EMBL" id="GKT14619.1"/>
    </source>
</evidence>
<dbReference type="EMBL" id="BQXS01011606">
    <property type="protein sequence ID" value="GKT14619.1"/>
    <property type="molecule type" value="Genomic_DNA"/>
</dbReference>
<dbReference type="Proteomes" id="UP001057375">
    <property type="component" value="Unassembled WGS sequence"/>
</dbReference>
<evidence type="ECO:0000259" key="1">
    <source>
        <dbReference type="PROSITE" id="PS51186"/>
    </source>
</evidence>
<dbReference type="SUPFAM" id="SSF55729">
    <property type="entry name" value="Acyl-CoA N-acyltransferases (Nat)"/>
    <property type="match status" value="1"/>
</dbReference>
<evidence type="ECO:0000313" key="3">
    <source>
        <dbReference type="Proteomes" id="UP001057375"/>
    </source>
</evidence>
<comment type="caution">
    <text evidence="2">The sequence shown here is derived from an EMBL/GenBank/DDBJ whole genome shotgun (WGS) entry which is preliminary data.</text>
</comment>
<proteinExistence type="predicted"/>
<dbReference type="CDD" id="cd04301">
    <property type="entry name" value="NAT_SF"/>
    <property type="match status" value="1"/>
</dbReference>
<dbReference type="InterPro" id="IPR016181">
    <property type="entry name" value="Acyl_CoA_acyltransferase"/>
</dbReference>
<dbReference type="Pfam" id="PF13673">
    <property type="entry name" value="Acetyltransf_10"/>
    <property type="match status" value="1"/>
</dbReference>
<organism evidence="2 3">
    <name type="scientific">Aduncisulcus paluster</name>
    <dbReference type="NCBI Taxonomy" id="2918883"/>
    <lineage>
        <taxon>Eukaryota</taxon>
        <taxon>Metamonada</taxon>
        <taxon>Carpediemonas-like organisms</taxon>
        <taxon>Aduncisulcus</taxon>
    </lineage>
</organism>